<protein>
    <submittedName>
        <fullName evidence="2">Uncharacterized protein</fullName>
    </submittedName>
</protein>
<comment type="caution">
    <text evidence="2">The sequence shown here is derived from an EMBL/GenBank/DDBJ whole genome shotgun (WGS) entry which is preliminary data.</text>
</comment>
<organism evidence="2 3">
    <name type="scientific">Hoylesella oralis ATCC 33269</name>
    <dbReference type="NCBI Taxonomy" id="873533"/>
    <lineage>
        <taxon>Bacteria</taxon>
        <taxon>Pseudomonadati</taxon>
        <taxon>Bacteroidota</taxon>
        <taxon>Bacteroidia</taxon>
        <taxon>Bacteroidales</taxon>
        <taxon>Prevotellaceae</taxon>
        <taxon>Hoylesella</taxon>
    </lineage>
</organism>
<feature type="transmembrane region" description="Helical" evidence="1">
    <location>
        <begin position="21"/>
        <end position="39"/>
    </location>
</feature>
<keyword evidence="1" id="KW-0812">Transmembrane</keyword>
<dbReference type="AlphaFoldDB" id="E7RQT4"/>
<dbReference type="EMBL" id="AEPE02000005">
    <property type="protein sequence ID" value="EFZ36622.1"/>
    <property type="molecule type" value="Genomic_DNA"/>
</dbReference>
<gene>
    <name evidence="2" type="ORF">HMPREF0663_11535</name>
</gene>
<keyword evidence="1" id="KW-1133">Transmembrane helix</keyword>
<name>E7RQT4_9BACT</name>
<sequence>MRKERIKSVYIVVCRVNVCKIMTLSALFLTVSLTEYITFTPCLVHE</sequence>
<reference evidence="2" key="1">
    <citation type="submission" date="2011-01" db="EMBL/GenBank/DDBJ databases">
        <authorList>
            <person name="Muzny D."/>
            <person name="Qin X."/>
            <person name="Buhay C."/>
            <person name="Dugan-Rocha S."/>
            <person name="Ding Y."/>
            <person name="Chen G."/>
            <person name="Hawes A."/>
            <person name="Holder M."/>
            <person name="Jhangiani S."/>
            <person name="Johnson A."/>
            <person name="Khan Z."/>
            <person name="Li Z."/>
            <person name="Liu W."/>
            <person name="Liu X."/>
            <person name="Perez L."/>
            <person name="Shen H."/>
            <person name="Wang Q."/>
            <person name="Watt J."/>
            <person name="Xi L."/>
            <person name="Xin Y."/>
            <person name="Zhou J."/>
            <person name="Deng J."/>
            <person name="Jiang H."/>
            <person name="Liu Y."/>
            <person name="Qu J."/>
            <person name="Song X.-Z."/>
            <person name="Zhang L."/>
            <person name="Villasana D."/>
            <person name="Johnson A."/>
            <person name="Liu J."/>
            <person name="Liyanage D."/>
            <person name="Lorensuhewa L."/>
            <person name="Robinson T."/>
            <person name="Song A."/>
            <person name="Song B.-B."/>
            <person name="Dinh H."/>
            <person name="Thornton R."/>
            <person name="Coyle M."/>
            <person name="Francisco L."/>
            <person name="Jackson L."/>
            <person name="Javaid M."/>
            <person name="Korchina V."/>
            <person name="Kovar C."/>
            <person name="Mata R."/>
            <person name="Mathew T."/>
            <person name="Ngo R."/>
            <person name="Nguyen L."/>
            <person name="Nguyen N."/>
            <person name="Okwuonu G."/>
            <person name="Ongeri F."/>
            <person name="Pham C."/>
            <person name="Simmons D."/>
            <person name="Wilczek-Boney K."/>
            <person name="Hale W."/>
            <person name="Jakkamsetti A."/>
            <person name="Pham P."/>
            <person name="Ruth R."/>
            <person name="San Lucas F."/>
            <person name="Warren J."/>
            <person name="Zhang J."/>
            <person name="Zhao Z."/>
            <person name="Zhou C."/>
            <person name="Zhu D."/>
            <person name="Lee S."/>
            <person name="Bess C."/>
            <person name="Blankenburg K."/>
            <person name="Forbes L."/>
            <person name="Fu Q."/>
            <person name="Gubbala S."/>
            <person name="Hirani K."/>
            <person name="Jayaseelan J.C."/>
            <person name="Lara F."/>
            <person name="Munidasa M."/>
            <person name="Palculict T."/>
            <person name="Patil S."/>
            <person name="Pu L.-L."/>
            <person name="Saada N."/>
            <person name="Tang L."/>
            <person name="Weissenberger G."/>
            <person name="Zhu Y."/>
            <person name="Hemphill L."/>
            <person name="Shang Y."/>
            <person name="Youmans B."/>
            <person name="Ayvaz T."/>
            <person name="Ross M."/>
            <person name="Santibanez J."/>
            <person name="Aqrawi P."/>
            <person name="Gross S."/>
            <person name="Joshi V."/>
            <person name="Fowler G."/>
            <person name="Nazareth L."/>
            <person name="Reid J."/>
            <person name="Worley K."/>
            <person name="Petrosino J."/>
            <person name="Highlander S."/>
            <person name="Gibbs R."/>
        </authorList>
    </citation>
    <scope>NUCLEOTIDE SEQUENCE [LARGE SCALE GENOMIC DNA]</scope>
    <source>
        <strain evidence="2">ATCC 33269</strain>
    </source>
</reference>
<evidence type="ECO:0000256" key="1">
    <source>
        <dbReference type="SAM" id="Phobius"/>
    </source>
</evidence>
<dbReference type="Proteomes" id="UP000005580">
    <property type="component" value="Unassembled WGS sequence"/>
</dbReference>
<evidence type="ECO:0000313" key="2">
    <source>
        <dbReference type="EMBL" id="EFZ36622.1"/>
    </source>
</evidence>
<dbReference type="HOGENOM" id="CLU_3187427_0_0_10"/>
<proteinExistence type="predicted"/>
<evidence type="ECO:0000313" key="3">
    <source>
        <dbReference type="Proteomes" id="UP000005580"/>
    </source>
</evidence>
<keyword evidence="3" id="KW-1185">Reference proteome</keyword>
<keyword evidence="1" id="KW-0472">Membrane</keyword>
<accession>E7RQT4</accession>